<protein>
    <submittedName>
        <fullName evidence="2">Uncharacterized protein</fullName>
    </submittedName>
</protein>
<feature type="signal peptide" evidence="1">
    <location>
        <begin position="1"/>
        <end position="17"/>
    </location>
</feature>
<dbReference type="KEGG" id="ztr:MYCGRDRAFT_94851"/>
<organism evidence="2 3">
    <name type="scientific">Zymoseptoria tritici (strain CBS 115943 / IPO323)</name>
    <name type="common">Speckled leaf blotch fungus</name>
    <name type="synonym">Septoria tritici</name>
    <dbReference type="NCBI Taxonomy" id="336722"/>
    <lineage>
        <taxon>Eukaryota</taxon>
        <taxon>Fungi</taxon>
        <taxon>Dikarya</taxon>
        <taxon>Ascomycota</taxon>
        <taxon>Pezizomycotina</taxon>
        <taxon>Dothideomycetes</taxon>
        <taxon>Dothideomycetidae</taxon>
        <taxon>Mycosphaerellales</taxon>
        <taxon>Mycosphaerellaceae</taxon>
        <taxon>Zymoseptoria</taxon>
    </lineage>
</organism>
<keyword evidence="1" id="KW-0732">Signal</keyword>
<proteinExistence type="predicted"/>
<dbReference type="EMBL" id="CM001202">
    <property type="protein sequence ID" value="EGP85909.1"/>
    <property type="molecule type" value="Genomic_DNA"/>
</dbReference>
<evidence type="ECO:0000313" key="2">
    <source>
        <dbReference type="EMBL" id="EGP85909.1"/>
    </source>
</evidence>
<dbReference type="AlphaFoldDB" id="F9XFH8"/>
<dbReference type="HOGENOM" id="CLU_1908340_0_0_1"/>
<dbReference type="Proteomes" id="UP000008062">
    <property type="component" value="Chromosome 7"/>
</dbReference>
<name>F9XFH8_ZYMTI</name>
<feature type="chain" id="PRO_5003391364" evidence="1">
    <location>
        <begin position="18"/>
        <end position="133"/>
    </location>
</feature>
<evidence type="ECO:0000256" key="1">
    <source>
        <dbReference type="SAM" id="SignalP"/>
    </source>
</evidence>
<reference evidence="2 3" key="1">
    <citation type="journal article" date="2011" name="PLoS Genet.">
        <title>Finished genome of the fungal wheat pathogen Mycosphaerella graminicola reveals dispensome structure, chromosome plasticity, and stealth pathogenesis.</title>
        <authorList>
            <person name="Goodwin S.B."/>
            <person name="Ben M'barek S."/>
            <person name="Dhillon B."/>
            <person name="Wittenberg A.H.J."/>
            <person name="Crane C.F."/>
            <person name="Hane J.K."/>
            <person name="Foster A.J."/>
            <person name="Van der Lee T.A.J."/>
            <person name="Grimwood J."/>
            <person name="Aerts A."/>
            <person name="Antoniw J."/>
            <person name="Bailey A."/>
            <person name="Bluhm B."/>
            <person name="Bowler J."/>
            <person name="Bristow J."/>
            <person name="van der Burgt A."/>
            <person name="Canto-Canche B."/>
            <person name="Churchill A.C.L."/>
            <person name="Conde-Ferraez L."/>
            <person name="Cools H.J."/>
            <person name="Coutinho P.M."/>
            <person name="Csukai M."/>
            <person name="Dehal P."/>
            <person name="De Wit P."/>
            <person name="Donzelli B."/>
            <person name="van de Geest H.C."/>
            <person name="van Ham R.C.H.J."/>
            <person name="Hammond-Kosack K.E."/>
            <person name="Henrissat B."/>
            <person name="Kilian A."/>
            <person name="Kobayashi A.K."/>
            <person name="Koopmann E."/>
            <person name="Kourmpetis Y."/>
            <person name="Kuzniar A."/>
            <person name="Lindquist E."/>
            <person name="Lombard V."/>
            <person name="Maliepaard C."/>
            <person name="Martins N."/>
            <person name="Mehrabi R."/>
            <person name="Nap J.P.H."/>
            <person name="Ponomarenko A."/>
            <person name="Rudd J.J."/>
            <person name="Salamov A."/>
            <person name="Schmutz J."/>
            <person name="Schouten H.J."/>
            <person name="Shapiro H."/>
            <person name="Stergiopoulos I."/>
            <person name="Torriani S.F.F."/>
            <person name="Tu H."/>
            <person name="de Vries R.P."/>
            <person name="Waalwijk C."/>
            <person name="Ware S.B."/>
            <person name="Wiebenga A."/>
            <person name="Zwiers L.-H."/>
            <person name="Oliver R.P."/>
            <person name="Grigoriev I.V."/>
            <person name="Kema G.H.J."/>
        </authorList>
    </citation>
    <scope>NUCLEOTIDE SEQUENCE [LARGE SCALE GENOMIC DNA]</scope>
    <source>
        <strain evidence="3">CBS 115943 / IPO323</strain>
    </source>
</reference>
<dbReference type="GeneID" id="13397688"/>
<gene>
    <name evidence="2" type="ORF">MYCGRDRAFT_94851</name>
</gene>
<dbReference type="RefSeq" id="XP_003850933.1">
    <property type="nucleotide sequence ID" value="XM_003850885.1"/>
</dbReference>
<sequence>MKITLLLSILSASGALAVLVKDAGELGFEMPKQRRLQRRLQRTPMRGQWRREYQVAEDEHRHGLARDVADHFALLLFRAKTFAGITSAGSICEGLLQLHNEGEFPGGQGFYLVSDFGHKFLFRERQATDSATR</sequence>
<keyword evidence="3" id="KW-1185">Reference proteome</keyword>
<evidence type="ECO:0000313" key="3">
    <source>
        <dbReference type="Proteomes" id="UP000008062"/>
    </source>
</evidence>
<accession>F9XFH8</accession>
<dbReference type="InParanoid" id="F9XFH8"/>